<evidence type="ECO:0000313" key="6">
    <source>
        <dbReference type="EMBL" id="NYI11831.1"/>
    </source>
</evidence>
<dbReference type="PANTHER" id="PTHR43776:SF7">
    <property type="entry name" value="D,D-DIPEPTIDE TRANSPORT ATP-BINDING PROTEIN DDPF-RELATED"/>
    <property type="match status" value="1"/>
</dbReference>
<dbReference type="Proteomes" id="UP000537326">
    <property type="component" value="Unassembled WGS sequence"/>
</dbReference>
<reference evidence="6 7" key="1">
    <citation type="submission" date="2020-07" db="EMBL/GenBank/DDBJ databases">
        <title>Sequencing the genomes of 1000 actinobacteria strains.</title>
        <authorList>
            <person name="Klenk H.-P."/>
        </authorList>
    </citation>
    <scope>NUCLEOTIDE SEQUENCE [LARGE SCALE GENOMIC DNA]</scope>
    <source>
        <strain evidence="6 7">DSM 18248</strain>
    </source>
</reference>
<proteinExistence type="inferred from homology"/>
<dbReference type="SUPFAM" id="SSF52540">
    <property type="entry name" value="P-loop containing nucleoside triphosphate hydrolases"/>
    <property type="match status" value="1"/>
</dbReference>
<dbReference type="InterPro" id="IPR003439">
    <property type="entry name" value="ABC_transporter-like_ATP-bd"/>
</dbReference>
<evidence type="ECO:0000259" key="5">
    <source>
        <dbReference type="PROSITE" id="PS50893"/>
    </source>
</evidence>
<evidence type="ECO:0000256" key="2">
    <source>
        <dbReference type="ARBA" id="ARBA00022448"/>
    </source>
</evidence>
<sequence>MTESRTLEARGVSVEFRTRAGGRSGARSVALDGADLSLRSGEILALVGESGSGKTTLARTLVGLQQPTSGEVLLDGTPIGRGAKALRPLRREVQMVLQDPAGALNPRHTVYDSVAEGLRLHDVPRAAGRPEHELVAEALAAAGLRPPEQLFLRYPHELSGGQRQRVLIAGALALQPRLLVADEPVSALDASIRGEVLSLLLRLRESRGLGVLVVTHDLGLAWNIADRIAVMYLGRVVECGPTEEVLADPRHPYTRALLSVVPESRNLEPVVLRGEVPDPTAIPTGCRFHPRCPALADGTAQAAGVADDCVRTPLPVLPDDRGHLAACHLR</sequence>
<dbReference type="PANTHER" id="PTHR43776">
    <property type="entry name" value="TRANSPORT ATP-BINDING PROTEIN"/>
    <property type="match status" value="1"/>
</dbReference>
<evidence type="ECO:0000256" key="3">
    <source>
        <dbReference type="ARBA" id="ARBA00022741"/>
    </source>
</evidence>
<organism evidence="6 7">
    <name type="scientific">Nocardioides marinus</name>
    <dbReference type="NCBI Taxonomy" id="374514"/>
    <lineage>
        <taxon>Bacteria</taxon>
        <taxon>Bacillati</taxon>
        <taxon>Actinomycetota</taxon>
        <taxon>Actinomycetes</taxon>
        <taxon>Propionibacteriales</taxon>
        <taxon>Nocardioidaceae</taxon>
        <taxon>Nocardioides</taxon>
    </lineage>
</organism>
<dbReference type="InterPro" id="IPR050319">
    <property type="entry name" value="ABC_transp_ATP-bind"/>
</dbReference>
<dbReference type="Gene3D" id="3.40.50.300">
    <property type="entry name" value="P-loop containing nucleotide triphosphate hydrolases"/>
    <property type="match status" value="1"/>
</dbReference>
<dbReference type="SMART" id="SM00382">
    <property type="entry name" value="AAA"/>
    <property type="match status" value="1"/>
</dbReference>
<evidence type="ECO:0000256" key="1">
    <source>
        <dbReference type="ARBA" id="ARBA00005417"/>
    </source>
</evidence>
<dbReference type="GO" id="GO:0055085">
    <property type="term" value="P:transmembrane transport"/>
    <property type="evidence" value="ECO:0007669"/>
    <property type="project" value="UniProtKB-ARBA"/>
</dbReference>
<dbReference type="EMBL" id="JACBZI010000001">
    <property type="protein sequence ID" value="NYI11831.1"/>
    <property type="molecule type" value="Genomic_DNA"/>
</dbReference>
<dbReference type="InterPro" id="IPR017871">
    <property type="entry name" value="ABC_transporter-like_CS"/>
</dbReference>
<comment type="similarity">
    <text evidence="1">Belongs to the ABC transporter superfamily.</text>
</comment>
<gene>
    <name evidence="6" type="ORF">BKA05_003346</name>
</gene>
<dbReference type="AlphaFoldDB" id="A0A7Z0C662"/>
<keyword evidence="7" id="KW-1185">Reference proteome</keyword>
<evidence type="ECO:0000313" key="7">
    <source>
        <dbReference type="Proteomes" id="UP000537326"/>
    </source>
</evidence>
<dbReference type="GO" id="GO:0015833">
    <property type="term" value="P:peptide transport"/>
    <property type="evidence" value="ECO:0007669"/>
    <property type="project" value="InterPro"/>
</dbReference>
<dbReference type="GO" id="GO:0016887">
    <property type="term" value="F:ATP hydrolysis activity"/>
    <property type="evidence" value="ECO:0007669"/>
    <property type="project" value="InterPro"/>
</dbReference>
<dbReference type="RefSeq" id="WP_179532463.1">
    <property type="nucleotide sequence ID" value="NZ_BAAAPP010000019.1"/>
</dbReference>
<keyword evidence="4 6" id="KW-0067">ATP-binding</keyword>
<comment type="caution">
    <text evidence="6">The sequence shown here is derived from an EMBL/GenBank/DDBJ whole genome shotgun (WGS) entry which is preliminary data.</text>
</comment>
<dbReference type="PROSITE" id="PS50893">
    <property type="entry name" value="ABC_TRANSPORTER_2"/>
    <property type="match status" value="1"/>
</dbReference>
<dbReference type="InterPro" id="IPR003593">
    <property type="entry name" value="AAA+_ATPase"/>
</dbReference>
<dbReference type="CDD" id="cd03257">
    <property type="entry name" value="ABC_NikE_OppD_transporters"/>
    <property type="match status" value="1"/>
</dbReference>
<dbReference type="PROSITE" id="PS00211">
    <property type="entry name" value="ABC_TRANSPORTER_1"/>
    <property type="match status" value="1"/>
</dbReference>
<accession>A0A7Z0C662</accession>
<dbReference type="InterPro" id="IPR027417">
    <property type="entry name" value="P-loop_NTPase"/>
</dbReference>
<feature type="domain" description="ABC transporter" evidence="5">
    <location>
        <begin position="9"/>
        <end position="258"/>
    </location>
</feature>
<dbReference type="NCBIfam" id="TIGR01727">
    <property type="entry name" value="oligo_HPY"/>
    <property type="match status" value="1"/>
</dbReference>
<protein>
    <submittedName>
        <fullName evidence="6">Peptide/nickel transport system ATP-binding protein</fullName>
    </submittedName>
</protein>
<keyword evidence="3" id="KW-0547">Nucleotide-binding</keyword>
<dbReference type="GO" id="GO:0005524">
    <property type="term" value="F:ATP binding"/>
    <property type="evidence" value="ECO:0007669"/>
    <property type="project" value="UniProtKB-KW"/>
</dbReference>
<dbReference type="InterPro" id="IPR013563">
    <property type="entry name" value="Oligopep_ABC_C"/>
</dbReference>
<dbReference type="Pfam" id="PF00005">
    <property type="entry name" value="ABC_tran"/>
    <property type="match status" value="1"/>
</dbReference>
<name>A0A7Z0C662_9ACTN</name>
<dbReference type="Pfam" id="PF08352">
    <property type="entry name" value="oligo_HPY"/>
    <property type="match status" value="1"/>
</dbReference>
<keyword evidence="2" id="KW-0813">Transport</keyword>
<evidence type="ECO:0000256" key="4">
    <source>
        <dbReference type="ARBA" id="ARBA00022840"/>
    </source>
</evidence>